<organism evidence="2 3">
    <name type="scientific">Vigna mungo</name>
    <name type="common">Black gram</name>
    <name type="synonym">Phaseolus mungo</name>
    <dbReference type="NCBI Taxonomy" id="3915"/>
    <lineage>
        <taxon>Eukaryota</taxon>
        <taxon>Viridiplantae</taxon>
        <taxon>Streptophyta</taxon>
        <taxon>Embryophyta</taxon>
        <taxon>Tracheophyta</taxon>
        <taxon>Spermatophyta</taxon>
        <taxon>Magnoliopsida</taxon>
        <taxon>eudicotyledons</taxon>
        <taxon>Gunneridae</taxon>
        <taxon>Pentapetalae</taxon>
        <taxon>rosids</taxon>
        <taxon>fabids</taxon>
        <taxon>Fabales</taxon>
        <taxon>Fabaceae</taxon>
        <taxon>Papilionoideae</taxon>
        <taxon>50 kb inversion clade</taxon>
        <taxon>NPAAA clade</taxon>
        <taxon>indigoferoid/millettioid clade</taxon>
        <taxon>Phaseoleae</taxon>
        <taxon>Vigna</taxon>
    </lineage>
</organism>
<evidence type="ECO:0000313" key="3">
    <source>
        <dbReference type="Proteomes" id="UP001374535"/>
    </source>
</evidence>
<protein>
    <submittedName>
        <fullName evidence="2">Uncharacterized protein</fullName>
    </submittedName>
</protein>
<dbReference type="EMBL" id="CP144700">
    <property type="protein sequence ID" value="WVZ25301.1"/>
    <property type="molecule type" value="Genomic_DNA"/>
</dbReference>
<accession>A0AAQ3PAQ8</accession>
<evidence type="ECO:0000313" key="2">
    <source>
        <dbReference type="EMBL" id="WVZ25301.1"/>
    </source>
</evidence>
<name>A0AAQ3PAQ8_VIGMU</name>
<sequence length="132" mass="15362">PIRICEYKGVNVLKERAKRVLPSHKIGDNSLRQMGFIKQGNLYIHSNDVSAQAGKDDKDIHMPNPTHAARPSHVQKEFSLESLSRQMTEMARLQNEMMSIQNTRHEEICTHLKNLDERIFGLERHFEHSNEF</sequence>
<dbReference type="Proteomes" id="UP001374535">
    <property type="component" value="Chromosome 1"/>
</dbReference>
<keyword evidence="3" id="KW-1185">Reference proteome</keyword>
<proteinExistence type="predicted"/>
<reference evidence="2 3" key="1">
    <citation type="journal article" date="2023" name="Life. Sci Alliance">
        <title>Evolutionary insights into 3D genome organization and epigenetic landscape of Vigna mungo.</title>
        <authorList>
            <person name="Junaid A."/>
            <person name="Singh B."/>
            <person name="Bhatia S."/>
        </authorList>
    </citation>
    <scope>NUCLEOTIDE SEQUENCE [LARGE SCALE GENOMIC DNA]</scope>
    <source>
        <strain evidence="2">Urdbean</strain>
    </source>
</reference>
<dbReference type="AlphaFoldDB" id="A0AAQ3PAQ8"/>
<feature type="non-terminal residue" evidence="2">
    <location>
        <position position="1"/>
    </location>
</feature>
<feature type="region of interest" description="Disordered" evidence="1">
    <location>
        <begin position="53"/>
        <end position="74"/>
    </location>
</feature>
<evidence type="ECO:0000256" key="1">
    <source>
        <dbReference type="SAM" id="MobiDB-lite"/>
    </source>
</evidence>
<gene>
    <name evidence="2" type="ORF">V8G54_003845</name>
</gene>